<dbReference type="AlphaFoldDB" id="A0A8S9QXJ4"/>
<dbReference type="EMBL" id="QGKX02000996">
    <property type="protein sequence ID" value="KAF3554900.1"/>
    <property type="molecule type" value="Genomic_DNA"/>
</dbReference>
<sequence length="254" mass="28191">MNQSCSLAVALIEEEKRRPISVAPRGVKRRIVSRWLSSRGKTGKHLTVALLDGENDKSLRVSLSPALMFEESGSDRNRPSFTAALIEIFSLTAARITPPLKLSYCVHMSGYQCAQSSTSHTSEASNADAEHPPGVKAAKANGKKVKAEGKTLSQFERMWSIKQEDLTSKRRLSKMKLLDSLIGKQEPLAEYKEALKKKLVTDLYKKSDRVEHCEGNKKRLKLVMLCSVACVTEACFVVCLEACIVVHEATQVWL</sequence>
<proteinExistence type="predicted"/>
<evidence type="ECO:0000313" key="3">
    <source>
        <dbReference type="Proteomes" id="UP000712600"/>
    </source>
</evidence>
<evidence type="ECO:0000256" key="1">
    <source>
        <dbReference type="SAM" id="MobiDB-lite"/>
    </source>
</evidence>
<organism evidence="2 3">
    <name type="scientific">Brassica cretica</name>
    <name type="common">Mustard</name>
    <dbReference type="NCBI Taxonomy" id="69181"/>
    <lineage>
        <taxon>Eukaryota</taxon>
        <taxon>Viridiplantae</taxon>
        <taxon>Streptophyta</taxon>
        <taxon>Embryophyta</taxon>
        <taxon>Tracheophyta</taxon>
        <taxon>Spermatophyta</taxon>
        <taxon>Magnoliopsida</taxon>
        <taxon>eudicotyledons</taxon>
        <taxon>Gunneridae</taxon>
        <taxon>Pentapetalae</taxon>
        <taxon>rosids</taxon>
        <taxon>malvids</taxon>
        <taxon>Brassicales</taxon>
        <taxon>Brassicaceae</taxon>
        <taxon>Brassiceae</taxon>
        <taxon>Brassica</taxon>
    </lineage>
</organism>
<comment type="caution">
    <text evidence="2">The sequence shown here is derived from an EMBL/GenBank/DDBJ whole genome shotgun (WGS) entry which is preliminary data.</text>
</comment>
<evidence type="ECO:0000313" key="2">
    <source>
        <dbReference type="EMBL" id="KAF3554900.1"/>
    </source>
</evidence>
<dbReference type="Proteomes" id="UP000712600">
    <property type="component" value="Unassembled WGS sequence"/>
</dbReference>
<protein>
    <submittedName>
        <fullName evidence="2">Uncharacterized protein</fullName>
    </submittedName>
</protein>
<feature type="region of interest" description="Disordered" evidence="1">
    <location>
        <begin position="122"/>
        <end position="143"/>
    </location>
</feature>
<reference evidence="2" key="1">
    <citation type="submission" date="2019-12" db="EMBL/GenBank/DDBJ databases">
        <title>Genome sequencing and annotation of Brassica cretica.</title>
        <authorList>
            <person name="Studholme D.J."/>
            <person name="Sarris P."/>
        </authorList>
    </citation>
    <scope>NUCLEOTIDE SEQUENCE</scope>
    <source>
        <strain evidence="2">PFS-109/04</strain>
        <tissue evidence="2">Leaf</tissue>
    </source>
</reference>
<name>A0A8S9QXJ4_BRACR</name>
<accession>A0A8S9QXJ4</accession>
<gene>
    <name evidence="2" type="ORF">F2Q69_00012000</name>
</gene>